<gene>
    <name evidence="2" type="ORF">ASPBRDRAFT_30016</name>
</gene>
<dbReference type="GeneID" id="93575208"/>
<evidence type="ECO:0000256" key="1">
    <source>
        <dbReference type="SAM" id="SignalP"/>
    </source>
</evidence>
<evidence type="ECO:0000313" key="2">
    <source>
        <dbReference type="EMBL" id="OJJ71605.1"/>
    </source>
</evidence>
<dbReference type="VEuPathDB" id="FungiDB:ASPBRDRAFT_30016"/>
<dbReference type="Proteomes" id="UP000184499">
    <property type="component" value="Unassembled WGS sequence"/>
</dbReference>
<sequence length="141" mass="15757">MTAFPSPFFLSSSFLLFFLFLLTSIPRPRTFPVSASSYFMKMLFGDLCNTSFLSISRPVGRPITRLAKNTQPTPPASSKREMLCAFHPSSFSSPYLAPSALPLLSLVPSFDAWRCGHAQPSWLKENIATCGETWRVSRKEV</sequence>
<organism evidence="2 3">
    <name type="scientific">Aspergillus brasiliensis (strain CBS 101740 / IMI 381727 / IBT 21946)</name>
    <dbReference type="NCBI Taxonomy" id="767769"/>
    <lineage>
        <taxon>Eukaryota</taxon>
        <taxon>Fungi</taxon>
        <taxon>Dikarya</taxon>
        <taxon>Ascomycota</taxon>
        <taxon>Pezizomycotina</taxon>
        <taxon>Eurotiomycetes</taxon>
        <taxon>Eurotiomycetidae</taxon>
        <taxon>Eurotiales</taxon>
        <taxon>Aspergillaceae</taxon>
        <taxon>Aspergillus</taxon>
        <taxon>Aspergillus subgen. Circumdati</taxon>
    </lineage>
</organism>
<protein>
    <recommendedName>
        <fullName evidence="4">Secreted protein</fullName>
    </recommendedName>
</protein>
<evidence type="ECO:0008006" key="4">
    <source>
        <dbReference type="Google" id="ProtNLM"/>
    </source>
</evidence>
<keyword evidence="1" id="KW-0732">Signal</keyword>
<feature type="chain" id="PRO_5012363540" description="Secreted protein" evidence="1">
    <location>
        <begin position="31"/>
        <end position="141"/>
    </location>
</feature>
<feature type="signal peptide" evidence="1">
    <location>
        <begin position="1"/>
        <end position="30"/>
    </location>
</feature>
<accession>A0A1L9UIT3</accession>
<dbReference type="RefSeq" id="XP_067478853.1">
    <property type="nucleotide sequence ID" value="XM_067622720.1"/>
</dbReference>
<name>A0A1L9UIT3_ASPBC</name>
<keyword evidence="3" id="KW-1185">Reference proteome</keyword>
<dbReference type="AlphaFoldDB" id="A0A1L9UIT3"/>
<dbReference type="EMBL" id="KV878684">
    <property type="protein sequence ID" value="OJJ71605.1"/>
    <property type="molecule type" value="Genomic_DNA"/>
</dbReference>
<proteinExistence type="predicted"/>
<dbReference type="OrthoDB" id="10571370at2759"/>
<evidence type="ECO:0000313" key="3">
    <source>
        <dbReference type="Proteomes" id="UP000184499"/>
    </source>
</evidence>
<reference evidence="3" key="1">
    <citation type="journal article" date="2017" name="Genome Biol.">
        <title>Comparative genomics reveals high biological diversity and specific adaptations in the industrially and medically important fungal genus Aspergillus.</title>
        <authorList>
            <person name="de Vries R.P."/>
            <person name="Riley R."/>
            <person name="Wiebenga A."/>
            <person name="Aguilar-Osorio G."/>
            <person name="Amillis S."/>
            <person name="Uchima C.A."/>
            <person name="Anderluh G."/>
            <person name="Asadollahi M."/>
            <person name="Askin M."/>
            <person name="Barry K."/>
            <person name="Battaglia E."/>
            <person name="Bayram O."/>
            <person name="Benocci T."/>
            <person name="Braus-Stromeyer S.A."/>
            <person name="Caldana C."/>
            <person name="Canovas D."/>
            <person name="Cerqueira G.C."/>
            <person name="Chen F."/>
            <person name="Chen W."/>
            <person name="Choi C."/>
            <person name="Clum A."/>
            <person name="Dos Santos R.A."/>
            <person name="Damasio A.R."/>
            <person name="Diallinas G."/>
            <person name="Emri T."/>
            <person name="Fekete E."/>
            <person name="Flipphi M."/>
            <person name="Freyberg S."/>
            <person name="Gallo A."/>
            <person name="Gournas C."/>
            <person name="Habgood R."/>
            <person name="Hainaut M."/>
            <person name="Harispe M.L."/>
            <person name="Henrissat B."/>
            <person name="Hilden K.S."/>
            <person name="Hope R."/>
            <person name="Hossain A."/>
            <person name="Karabika E."/>
            <person name="Karaffa L."/>
            <person name="Karanyi Z."/>
            <person name="Krasevec N."/>
            <person name="Kuo A."/>
            <person name="Kusch H."/>
            <person name="LaButti K."/>
            <person name="Lagendijk E.L."/>
            <person name="Lapidus A."/>
            <person name="Levasseur A."/>
            <person name="Lindquist E."/>
            <person name="Lipzen A."/>
            <person name="Logrieco A.F."/>
            <person name="MacCabe A."/>
            <person name="Maekelae M.R."/>
            <person name="Malavazi I."/>
            <person name="Melin P."/>
            <person name="Meyer V."/>
            <person name="Mielnichuk N."/>
            <person name="Miskei M."/>
            <person name="Molnar A.P."/>
            <person name="Mule G."/>
            <person name="Ngan C.Y."/>
            <person name="Orejas M."/>
            <person name="Orosz E."/>
            <person name="Ouedraogo J.P."/>
            <person name="Overkamp K.M."/>
            <person name="Park H.-S."/>
            <person name="Perrone G."/>
            <person name="Piumi F."/>
            <person name="Punt P.J."/>
            <person name="Ram A.F."/>
            <person name="Ramon A."/>
            <person name="Rauscher S."/>
            <person name="Record E."/>
            <person name="Riano-Pachon D.M."/>
            <person name="Robert V."/>
            <person name="Roehrig J."/>
            <person name="Ruller R."/>
            <person name="Salamov A."/>
            <person name="Salih N.S."/>
            <person name="Samson R.A."/>
            <person name="Sandor E."/>
            <person name="Sanguinetti M."/>
            <person name="Schuetze T."/>
            <person name="Sepcic K."/>
            <person name="Shelest E."/>
            <person name="Sherlock G."/>
            <person name="Sophianopoulou V."/>
            <person name="Squina F.M."/>
            <person name="Sun H."/>
            <person name="Susca A."/>
            <person name="Todd R.B."/>
            <person name="Tsang A."/>
            <person name="Unkles S.E."/>
            <person name="van de Wiele N."/>
            <person name="van Rossen-Uffink D."/>
            <person name="Oliveira J.V."/>
            <person name="Vesth T.C."/>
            <person name="Visser J."/>
            <person name="Yu J.-H."/>
            <person name="Zhou M."/>
            <person name="Andersen M.R."/>
            <person name="Archer D.B."/>
            <person name="Baker S.E."/>
            <person name="Benoit I."/>
            <person name="Brakhage A.A."/>
            <person name="Braus G.H."/>
            <person name="Fischer R."/>
            <person name="Frisvad J.C."/>
            <person name="Goldman G.H."/>
            <person name="Houbraken J."/>
            <person name="Oakley B."/>
            <person name="Pocsi I."/>
            <person name="Scazzocchio C."/>
            <person name="Seiboth B."/>
            <person name="vanKuyk P.A."/>
            <person name="Wortman J."/>
            <person name="Dyer P.S."/>
            <person name="Grigoriev I.V."/>
        </authorList>
    </citation>
    <scope>NUCLEOTIDE SEQUENCE [LARGE SCALE GENOMIC DNA]</scope>
    <source>
        <strain evidence="3">CBS 101740 / IMI 381727 / IBT 21946</strain>
    </source>
</reference>